<organism evidence="1 2">
    <name type="scientific">Portunus trituberculatus</name>
    <name type="common">Swimming crab</name>
    <name type="synonym">Neptunus trituberculatus</name>
    <dbReference type="NCBI Taxonomy" id="210409"/>
    <lineage>
        <taxon>Eukaryota</taxon>
        <taxon>Metazoa</taxon>
        <taxon>Ecdysozoa</taxon>
        <taxon>Arthropoda</taxon>
        <taxon>Crustacea</taxon>
        <taxon>Multicrustacea</taxon>
        <taxon>Malacostraca</taxon>
        <taxon>Eumalacostraca</taxon>
        <taxon>Eucarida</taxon>
        <taxon>Decapoda</taxon>
        <taxon>Pleocyemata</taxon>
        <taxon>Brachyura</taxon>
        <taxon>Eubrachyura</taxon>
        <taxon>Portunoidea</taxon>
        <taxon>Portunidae</taxon>
        <taxon>Portuninae</taxon>
        <taxon>Portunus</taxon>
    </lineage>
</organism>
<evidence type="ECO:0000313" key="2">
    <source>
        <dbReference type="Proteomes" id="UP000324222"/>
    </source>
</evidence>
<sequence>MEEKNWVSLFGIFKITLSFGERGEDRIRTHLILSHGLGLSLGLGFEYRRQTERGGDSSITKLHRRRNPIKALVIGPERWGAAILSYTCFPNTTTTTTTSYTITKNHLFPLIVA</sequence>
<gene>
    <name evidence="1" type="ORF">E2C01_049351</name>
</gene>
<proteinExistence type="predicted"/>
<comment type="caution">
    <text evidence="1">The sequence shown here is derived from an EMBL/GenBank/DDBJ whole genome shotgun (WGS) entry which is preliminary data.</text>
</comment>
<evidence type="ECO:0000313" key="1">
    <source>
        <dbReference type="EMBL" id="MPC55416.1"/>
    </source>
</evidence>
<name>A0A5B7GCX2_PORTR</name>
<accession>A0A5B7GCX2</accession>
<keyword evidence="2" id="KW-1185">Reference proteome</keyword>
<dbReference type="EMBL" id="VSRR010013155">
    <property type="protein sequence ID" value="MPC55416.1"/>
    <property type="molecule type" value="Genomic_DNA"/>
</dbReference>
<dbReference type="AlphaFoldDB" id="A0A5B7GCX2"/>
<protein>
    <submittedName>
        <fullName evidence="1">Uncharacterized protein</fullName>
    </submittedName>
</protein>
<dbReference type="Proteomes" id="UP000324222">
    <property type="component" value="Unassembled WGS sequence"/>
</dbReference>
<reference evidence="1 2" key="1">
    <citation type="submission" date="2019-05" db="EMBL/GenBank/DDBJ databases">
        <title>Another draft genome of Portunus trituberculatus and its Hox gene families provides insights of decapod evolution.</title>
        <authorList>
            <person name="Jeong J.-H."/>
            <person name="Song I."/>
            <person name="Kim S."/>
            <person name="Choi T."/>
            <person name="Kim D."/>
            <person name="Ryu S."/>
            <person name="Kim W."/>
        </authorList>
    </citation>
    <scope>NUCLEOTIDE SEQUENCE [LARGE SCALE GENOMIC DNA]</scope>
    <source>
        <tissue evidence="1">Muscle</tissue>
    </source>
</reference>